<evidence type="ECO:0000256" key="1">
    <source>
        <dbReference type="SAM" id="Phobius"/>
    </source>
</evidence>
<proteinExistence type="predicted"/>
<dbReference type="Proteomes" id="UP000653045">
    <property type="component" value="Unassembled WGS sequence"/>
</dbReference>
<dbReference type="NCBIfam" id="TIGR02357">
    <property type="entry name" value="ECF_ThiT_YuaJ"/>
    <property type="match status" value="1"/>
</dbReference>
<evidence type="ECO:0000313" key="2">
    <source>
        <dbReference type="EMBL" id="MBJ8325196.1"/>
    </source>
</evidence>
<keyword evidence="3" id="KW-1185">Reference proteome</keyword>
<protein>
    <submittedName>
        <fullName evidence="2">Energy-coupled thiamine transporter ThiT</fullName>
    </submittedName>
</protein>
<feature type="transmembrane region" description="Helical" evidence="1">
    <location>
        <begin position="155"/>
        <end position="173"/>
    </location>
</feature>
<name>A0ABS0ZGQ5_9STRE</name>
<organism evidence="2 3">
    <name type="scientific">Streptococcus pacificus</name>
    <dbReference type="NCBI Taxonomy" id="2740577"/>
    <lineage>
        <taxon>Bacteria</taxon>
        <taxon>Bacillati</taxon>
        <taxon>Bacillota</taxon>
        <taxon>Bacilli</taxon>
        <taxon>Lactobacillales</taxon>
        <taxon>Streptococcaceae</taxon>
        <taxon>Streptococcus</taxon>
    </lineage>
</organism>
<evidence type="ECO:0000313" key="3">
    <source>
        <dbReference type="Proteomes" id="UP000653045"/>
    </source>
</evidence>
<feature type="transmembrane region" description="Helical" evidence="1">
    <location>
        <begin position="109"/>
        <end position="135"/>
    </location>
</feature>
<dbReference type="Pfam" id="PF09515">
    <property type="entry name" value="Thia_YuaJ"/>
    <property type="match status" value="1"/>
</dbReference>
<keyword evidence="1" id="KW-1133">Transmembrane helix</keyword>
<gene>
    <name evidence="2" type="primary">thiT</name>
    <name evidence="2" type="ORF">JHK62_00680</name>
</gene>
<feature type="transmembrane region" description="Helical" evidence="1">
    <location>
        <begin position="80"/>
        <end position="97"/>
    </location>
</feature>
<dbReference type="RefSeq" id="WP_199574764.1">
    <property type="nucleotide sequence ID" value="NZ_JAENBO010000001.1"/>
</dbReference>
<dbReference type="EMBL" id="JAENBO010000001">
    <property type="protein sequence ID" value="MBJ8325196.1"/>
    <property type="molecule type" value="Genomic_DNA"/>
</dbReference>
<feature type="transmembrane region" description="Helical" evidence="1">
    <location>
        <begin position="51"/>
        <end position="74"/>
    </location>
</feature>
<reference evidence="2 3" key="1">
    <citation type="journal article" date="2021" name="Int. J. Syst. Evol. Microbiol.">
        <title>Streptococcus vicugnae sp. nov., isolated from faeces of alpacas (Vicugna pacos) and cattle (Bos taurus), Streptococcus zalophi sp. nov., and Streptococcus pacificus sp. nov., isolated from respiratory tract of California sea lions (Zalophus californianus).</title>
        <authorList>
            <person name="Volokhov D.V."/>
            <person name="Zagorodnyaya T.A."/>
            <person name="Shen Z."/>
            <person name="Blom J."/>
            <person name="Furtak V.A."/>
            <person name="Eisenberg T."/>
            <person name="Fan P."/>
            <person name="Jeong K.C."/>
            <person name="Gao Y."/>
            <person name="Zhang S."/>
            <person name="Amselle M."/>
        </authorList>
    </citation>
    <scope>NUCLEOTIDE SEQUENCE [LARGE SCALE GENOMIC DNA]</scope>
    <source>
        <strain evidence="2 3">CSL7591</strain>
    </source>
</reference>
<keyword evidence="1" id="KW-0472">Membrane</keyword>
<dbReference type="InterPro" id="IPR012651">
    <property type="entry name" value="Thia_Transptr_ThiT"/>
</dbReference>
<dbReference type="Gene3D" id="1.10.1760.20">
    <property type="match status" value="1"/>
</dbReference>
<keyword evidence="1" id="KW-0812">Transmembrane</keyword>
<sequence length="181" mass="19710">MSKLKLSVLTEVAIMAALAIILDKIVLFHMPQGGSVSLTMLPIFILAYRRGLAAALTGGLLVGFIQLFFGGYYLSVPQVLLDYILSYGAVGLAGIFYNQFKASKNNQMLFLSLGILVGSLGRLFSNFLAGIVFWSDYAPKGTPVWIYSLTYNASYLVPSAIIALILLVILLKVKPTFFKAN</sequence>
<comment type="caution">
    <text evidence="2">The sequence shown here is derived from an EMBL/GenBank/DDBJ whole genome shotgun (WGS) entry which is preliminary data.</text>
</comment>
<accession>A0ABS0ZGQ5</accession>